<name>A0AC61PKE3_9FIRM</name>
<accession>A0AC61PKE3</accession>
<dbReference type="EMBL" id="FWXZ01000002">
    <property type="protein sequence ID" value="SMC52870.1"/>
    <property type="molecule type" value="Genomic_DNA"/>
</dbReference>
<gene>
    <name evidence="1" type="ORF">SAMN06297397_1245</name>
</gene>
<reference evidence="1" key="1">
    <citation type="submission" date="2017-04" db="EMBL/GenBank/DDBJ databases">
        <authorList>
            <person name="Varghese N."/>
            <person name="Submissions S."/>
        </authorList>
    </citation>
    <scope>NUCLEOTIDE SEQUENCE</scope>
    <source>
        <strain evidence="1">WTE2008</strain>
    </source>
</reference>
<proteinExistence type="predicted"/>
<sequence length="285" mass="32581">MDNNKQPAEFLYNPFADLFYYLLAHMPIDCAADVSDPGYTAEMAGCLGVYPGIPQRLISYYQEHFDRLAVINFIALAAENPGQFREMLAGCGMLTDKDMKDFADPLIEICDRVSGTFYQWWKEHHTETAQQTEKVYSRFRALADRFSSFFAELGMDTKVLFSYSLRKNGRAVNLQNALVVYLTWPEKEEDLTGCFLQFLHECTHSVTDPMMSGDIRMEDGSHDIAEYQVLCFDEYLIEALCPDLSGAYRDWIGEENLEVSRKALGEAGENRLKERLRQMVQGGTI</sequence>
<comment type="caution">
    <text evidence="1">The sequence shown here is derived from an EMBL/GenBank/DDBJ whole genome shotgun (WGS) entry which is preliminary data.</text>
</comment>
<organism evidence="1 2">
    <name type="scientific">Aristaeella lactis</name>
    <dbReference type="NCBI Taxonomy" id="3046383"/>
    <lineage>
        <taxon>Bacteria</taxon>
        <taxon>Bacillati</taxon>
        <taxon>Bacillota</taxon>
        <taxon>Clostridia</taxon>
        <taxon>Eubacteriales</taxon>
        <taxon>Aristaeellaceae</taxon>
        <taxon>Aristaeella</taxon>
    </lineage>
</organism>
<evidence type="ECO:0000313" key="1">
    <source>
        <dbReference type="EMBL" id="SMC52870.1"/>
    </source>
</evidence>
<protein>
    <submittedName>
        <fullName evidence="1">Uncharacterized protein</fullName>
    </submittedName>
</protein>
<dbReference type="Proteomes" id="UP000192328">
    <property type="component" value="Unassembled WGS sequence"/>
</dbReference>
<keyword evidence="2" id="KW-1185">Reference proteome</keyword>
<evidence type="ECO:0000313" key="2">
    <source>
        <dbReference type="Proteomes" id="UP000192328"/>
    </source>
</evidence>